<keyword evidence="6" id="KW-0694">RNA-binding</keyword>
<evidence type="ECO:0000256" key="4">
    <source>
        <dbReference type="ARBA" id="ARBA00022759"/>
    </source>
</evidence>
<dbReference type="RefSeq" id="WP_092128495.1">
    <property type="nucleotide sequence ID" value="NZ_FMYU01000006.1"/>
</dbReference>
<dbReference type="Pfam" id="PF03787">
    <property type="entry name" value="RAMPs"/>
    <property type="match status" value="1"/>
</dbReference>
<dbReference type="GO" id="GO:0016787">
    <property type="term" value="F:hydrolase activity"/>
    <property type="evidence" value="ECO:0007669"/>
    <property type="project" value="UniProtKB-KW"/>
</dbReference>
<dbReference type="PANTHER" id="PTHR35579:SF3">
    <property type="entry name" value="CRISPR SYSTEM CMS ENDORIBONUCLEASE CSM3"/>
    <property type="match status" value="1"/>
</dbReference>
<dbReference type="InterPro" id="IPR013412">
    <property type="entry name" value="CRISPR-assoc_RAMP_Csm3"/>
</dbReference>
<dbReference type="AlphaFoldDB" id="A0A1G6M855"/>
<proteinExistence type="inferred from homology"/>
<protein>
    <recommendedName>
        <fullName evidence="2">CRISPR system Cms endoribonuclease Csm3</fullName>
    </recommendedName>
    <alternativeName>
        <fullName evidence="8">CRISPR type III A-associated RAMP protein Csm3</fullName>
    </alternativeName>
</protein>
<feature type="domain" description="CRISPR type III-associated protein" evidence="9">
    <location>
        <begin position="12"/>
        <end position="203"/>
    </location>
</feature>
<dbReference type="PANTHER" id="PTHR35579">
    <property type="entry name" value="CRISPR SYSTEM CMS ENDORIBONUCLEASE CSM3"/>
    <property type="match status" value="1"/>
</dbReference>
<dbReference type="GO" id="GO:0051607">
    <property type="term" value="P:defense response to virus"/>
    <property type="evidence" value="ECO:0007669"/>
    <property type="project" value="UniProtKB-KW"/>
</dbReference>
<keyword evidence="11" id="KW-1185">Reference proteome</keyword>
<gene>
    <name evidence="10" type="ORF">SAMN05660835_00913</name>
</gene>
<dbReference type="Proteomes" id="UP000199411">
    <property type="component" value="Unassembled WGS sequence"/>
</dbReference>
<evidence type="ECO:0000256" key="6">
    <source>
        <dbReference type="ARBA" id="ARBA00022884"/>
    </source>
</evidence>
<keyword evidence="3" id="KW-0540">Nuclease</keyword>
<evidence type="ECO:0000256" key="8">
    <source>
        <dbReference type="ARBA" id="ARBA00033183"/>
    </source>
</evidence>
<dbReference type="InterPro" id="IPR005537">
    <property type="entry name" value="RAMP_III_fam"/>
</dbReference>
<dbReference type="EMBL" id="FMYU01000006">
    <property type="protein sequence ID" value="SDC51125.1"/>
    <property type="molecule type" value="Genomic_DNA"/>
</dbReference>
<name>A0A1G6M855_9BACT</name>
<comment type="similarity">
    <text evidence="1">Belongs to the CRISPR-associated Csm3 family.</text>
</comment>
<dbReference type="NCBIfam" id="TIGR02582">
    <property type="entry name" value="cas7_TM1809"/>
    <property type="match status" value="1"/>
</dbReference>
<accession>A0A1G6M855</accession>
<evidence type="ECO:0000256" key="5">
    <source>
        <dbReference type="ARBA" id="ARBA00022801"/>
    </source>
</evidence>
<evidence type="ECO:0000256" key="7">
    <source>
        <dbReference type="ARBA" id="ARBA00023118"/>
    </source>
</evidence>
<dbReference type="GO" id="GO:0003723">
    <property type="term" value="F:RNA binding"/>
    <property type="evidence" value="ECO:0007669"/>
    <property type="project" value="UniProtKB-KW"/>
</dbReference>
<dbReference type="GO" id="GO:0004519">
    <property type="term" value="F:endonuclease activity"/>
    <property type="evidence" value="ECO:0007669"/>
    <property type="project" value="UniProtKB-KW"/>
</dbReference>
<evidence type="ECO:0000259" key="9">
    <source>
        <dbReference type="Pfam" id="PF03787"/>
    </source>
</evidence>
<organism evidence="10 11">
    <name type="scientific">Desulfurella multipotens</name>
    <dbReference type="NCBI Taxonomy" id="79269"/>
    <lineage>
        <taxon>Bacteria</taxon>
        <taxon>Pseudomonadati</taxon>
        <taxon>Campylobacterota</taxon>
        <taxon>Desulfurellia</taxon>
        <taxon>Desulfurellales</taxon>
        <taxon>Desulfurellaceae</taxon>
        <taxon>Desulfurella</taxon>
    </lineage>
</organism>
<dbReference type="InterPro" id="IPR052216">
    <property type="entry name" value="CRISPR_Csm3_endoribonuclease"/>
</dbReference>
<sequence length="235" mass="25799">MKLEKIVKITGKIELKTGLHIGAGNDSIHIGGVDNAVIKDPVTKKPYIPGSSIKGKIRTLLEWATGRAGDSNPFATTKDDDPIARIFGNGSNSGKYKVYKGGSTRASFSDCQLSEENNKKLEEIGYTEIKTEVTIDRISGTAAGAGPRSTERVSAGAKFDFEVTYKVFDKQDEENLELLLLGMKLLEYDALGGSTSRGYGRISFKDVTIEGSNKRFDDIKINNDSFKKWEFKGER</sequence>
<keyword evidence="5" id="KW-0378">Hydrolase</keyword>
<evidence type="ECO:0000256" key="3">
    <source>
        <dbReference type="ARBA" id="ARBA00022722"/>
    </source>
</evidence>
<reference evidence="11" key="1">
    <citation type="submission" date="2016-10" db="EMBL/GenBank/DDBJ databases">
        <authorList>
            <person name="Varghese N."/>
            <person name="Submissions S."/>
        </authorList>
    </citation>
    <scope>NUCLEOTIDE SEQUENCE [LARGE SCALE GENOMIC DNA]</scope>
    <source>
        <strain evidence="11">DSM 8415</strain>
    </source>
</reference>
<evidence type="ECO:0000313" key="11">
    <source>
        <dbReference type="Proteomes" id="UP000199411"/>
    </source>
</evidence>
<keyword evidence="7" id="KW-0051">Antiviral defense</keyword>
<evidence type="ECO:0000313" key="10">
    <source>
        <dbReference type="EMBL" id="SDC51125.1"/>
    </source>
</evidence>
<keyword evidence="4" id="KW-0255">Endonuclease</keyword>
<evidence type="ECO:0000256" key="2">
    <source>
        <dbReference type="ARBA" id="ARBA00022150"/>
    </source>
</evidence>
<evidence type="ECO:0000256" key="1">
    <source>
        <dbReference type="ARBA" id="ARBA00006342"/>
    </source>
</evidence>
<dbReference type="OrthoDB" id="9789361at2"/>